<feature type="transmembrane region" description="Helical" evidence="1">
    <location>
        <begin position="83"/>
        <end position="102"/>
    </location>
</feature>
<dbReference type="AlphaFoldDB" id="A0AAU8AMG4"/>
<organism evidence="2">
    <name type="scientific">Alloyangia sp. H15</name>
    <dbReference type="NCBI Taxonomy" id="3029062"/>
    <lineage>
        <taxon>Bacteria</taxon>
        <taxon>Pseudomonadati</taxon>
        <taxon>Pseudomonadota</taxon>
        <taxon>Alphaproteobacteria</taxon>
        <taxon>Rhodobacterales</taxon>
        <taxon>Roseobacteraceae</taxon>
        <taxon>Alloyangia</taxon>
    </lineage>
</organism>
<keyword evidence="1" id="KW-0472">Membrane</keyword>
<keyword evidence="1" id="KW-1133">Transmembrane helix</keyword>
<sequence>MTPPDRTDDALMRLRHGTDADRARLAALAAEDPALRESLAEWDRQDAALRALYDPVARERVPERHLDVLARAERRGRRGPAPWARIAAAVALLALGAAGGVAGSRLLGGADHGPMLASAAFRAYATYSVESRHPVEVAASEEPHLTNWLSNRLGERIVLPDLSKRGFSLMGGRVVPDANGPAVLLMYSDAEQRRLVLYVAPGPGMAESTFKFAQRDAMRGFWWFDENLGCALVGDLTRDRLHDIAVDAYEQITGT</sequence>
<keyword evidence="1" id="KW-0812">Transmembrane</keyword>
<protein>
    <submittedName>
        <fullName evidence="2">Anti-sigma factor</fullName>
    </submittedName>
</protein>
<evidence type="ECO:0000256" key="1">
    <source>
        <dbReference type="SAM" id="Phobius"/>
    </source>
</evidence>
<proteinExistence type="predicted"/>
<dbReference type="EMBL" id="CP123385">
    <property type="protein sequence ID" value="XCC95693.1"/>
    <property type="molecule type" value="Genomic_DNA"/>
</dbReference>
<gene>
    <name evidence="2" type="ORF">PVT71_21675</name>
</gene>
<evidence type="ECO:0000313" key="2">
    <source>
        <dbReference type="EMBL" id="XCC95693.1"/>
    </source>
</evidence>
<name>A0AAU8AMG4_9RHOB</name>
<reference evidence="2" key="1">
    <citation type="submission" date="2023-02" db="EMBL/GenBank/DDBJ databases">
        <title>Description and genomic characterization of Salipiger bruguierae sp. nov., isolated from the sediment of mangrove plant Bruguiera sexangula.</title>
        <authorList>
            <person name="Long M."/>
        </authorList>
    </citation>
    <scope>NUCLEOTIDE SEQUENCE</scope>
    <source>
        <strain evidence="2">H15</strain>
    </source>
</reference>
<dbReference type="RefSeq" id="WP_353474559.1">
    <property type="nucleotide sequence ID" value="NZ_CP123385.1"/>
</dbReference>
<accession>A0AAU8AMG4</accession>